<reference evidence="9 11" key="1">
    <citation type="journal article" date="2015" name="Genome Announc.">
        <title>Expanding the biotechnology potential of lactobacilli through comparative genomics of 213 strains and associated genera.</title>
        <authorList>
            <person name="Sun Z."/>
            <person name="Harris H.M."/>
            <person name="McCann A."/>
            <person name="Guo C."/>
            <person name="Argimon S."/>
            <person name="Zhang W."/>
            <person name="Yang X."/>
            <person name="Jeffery I.B."/>
            <person name="Cooney J.C."/>
            <person name="Kagawa T.F."/>
            <person name="Liu W."/>
            <person name="Song Y."/>
            <person name="Salvetti E."/>
            <person name="Wrobel A."/>
            <person name="Rasinkangas P."/>
            <person name="Parkhill J."/>
            <person name="Rea M.C."/>
            <person name="O'Sullivan O."/>
            <person name="Ritari J."/>
            <person name="Douillard F.P."/>
            <person name="Paul Ross R."/>
            <person name="Yang R."/>
            <person name="Briner A.E."/>
            <person name="Felis G.E."/>
            <person name="de Vos W.M."/>
            <person name="Barrangou R."/>
            <person name="Klaenhammer T.R."/>
            <person name="Caufield P.W."/>
            <person name="Cui Y."/>
            <person name="Zhang H."/>
            <person name="O'Toole P.W."/>
        </authorList>
    </citation>
    <scope>NUCLEOTIDE SEQUENCE [LARGE SCALE GENOMIC DNA]</scope>
    <source>
        <strain evidence="9 11">DSM 15353</strain>
    </source>
</reference>
<dbReference type="GO" id="GO:0022857">
    <property type="term" value="F:transmembrane transporter activity"/>
    <property type="evidence" value="ECO:0007669"/>
    <property type="project" value="InterPro"/>
</dbReference>
<evidence type="ECO:0000313" key="12">
    <source>
        <dbReference type="Proteomes" id="UP000190935"/>
    </source>
</evidence>
<protein>
    <recommendedName>
        <fullName evidence="8">Threonine/serine exporter-like N-terminal domain-containing protein</fullName>
    </recommendedName>
</protein>
<dbReference type="PANTHER" id="PTHR34390">
    <property type="entry name" value="UPF0442 PROTEIN YJJB-RELATED"/>
    <property type="match status" value="1"/>
</dbReference>
<feature type="transmembrane region" description="Helical" evidence="7">
    <location>
        <begin position="196"/>
        <end position="212"/>
    </location>
</feature>
<keyword evidence="5 7" id="KW-0472">Membrane</keyword>
<sequence length="257" mass="27455">MAQKNTNDIIEVCGKIAKILLENGAETTRVESTVEYIGRAAGIQLKCHATMTAIFVNVKNAAGSLTHLEKPRVSSFNLQKVDEINTLSREFSSHKIEFDQLQSRVEAIDHQVIDFSWPQKILSAGLVSVAPMLLFKASWKDLLFAFFIGILGYLASQLAGRHSATPFLGAITGGLVISLIATSLKQAGIADSSSNIVISALMPLVPGVPLTNSLREIIERDIISGLVRGMDALMIAGSIGIGAIVGTFLANLLIGVL</sequence>
<evidence type="ECO:0000313" key="10">
    <source>
        <dbReference type="EMBL" id="SFV39974.1"/>
    </source>
</evidence>
<dbReference type="GeneID" id="95348634"/>
<evidence type="ECO:0000256" key="5">
    <source>
        <dbReference type="ARBA" id="ARBA00023136"/>
    </source>
</evidence>
<dbReference type="GO" id="GO:0005886">
    <property type="term" value="C:plasma membrane"/>
    <property type="evidence" value="ECO:0007669"/>
    <property type="project" value="UniProtKB-SubCell"/>
</dbReference>
<dbReference type="EMBL" id="JQBK01000006">
    <property type="protein sequence ID" value="KRN87237.1"/>
    <property type="molecule type" value="Genomic_DNA"/>
</dbReference>
<dbReference type="KEGG" id="laca:LAC1533_0554"/>
<feature type="transmembrane region" description="Helical" evidence="7">
    <location>
        <begin position="232"/>
        <end position="254"/>
    </location>
</feature>
<dbReference type="Proteomes" id="UP000051491">
    <property type="component" value="Unassembled WGS sequence"/>
</dbReference>
<feature type="transmembrane region" description="Helical" evidence="7">
    <location>
        <begin position="142"/>
        <end position="160"/>
    </location>
</feature>
<dbReference type="GO" id="GO:0015744">
    <property type="term" value="P:succinate transport"/>
    <property type="evidence" value="ECO:0007669"/>
    <property type="project" value="TreeGrafter"/>
</dbReference>
<reference evidence="10" key="2">
    <citation type="submission" date="2016-11" db="EMBL/GenBank/DDBJ databases">
        <authorList>
            <person name="Jaros S."/>
            <person name="Januszkiewicz K."/>
            <person name="Wedrychowicz H."/>
        </authorList>
    </citation>
    <scope>NUCLEOTIDE SEQUENCE [LARGE SCALE GENOMIC DNA]</scope>
    <source>
        <strain evidence="10">ACA-DC 1533</strain>
    </source>
</reference>
<evidence type="ECO:0000256" key="6">
    <source>
        <dbReference type="ARBA" id="ARBA00034125"/>
    </source>
</evidence>
<keyword evidence="4 7" id="KW-1133">Transmembrane helix</keyword>
<organism evidence="9 11">
    <name type="scientific">Ligilactobacillus acidipiscis</name>
    <dbReference type="NCBI Taxonomy" id="89059"/>
    <lineage>
        <taxon>Bacteria</taxon>
        <taxon>Bacillati</taxon>
        <taxon>Bacillota</taxon>
        <taxon>Bacilli</taxon>
        <taxon>Lactobacillales</taxon>
        <taxon>Lactobacillaceae</taxon>
        <taxon>Ligilactobacillus</taxon>
    </lineage>
</organism>
<accession>A0A0R2KI73</accession>
<evidence type="ECO:0000313" key="11">
    <source>
        <dbReference type="Proteomes" id="UP000051491"/>
    </source>
</evidence>
<evidence type="ECO:0000256" key="4">
    <source>
        <dbReference type="ARBA" id="ARBA00022989"/>
    </source>
</evidence>
<evidence type="ECO:0000259" key="8">
    <source>
        <dbReference type="Pfam" id="PF06738"/>
    </source>
</evidence>
<dbReference type="InterPro" id="IPR050539">
    <property type="entry name" value="ThrE_Dicarb/AminoAcid_Exp"/>
</dbReference>
<dbReference type="OrthoDB" id="9813917at2"/>
<dbReference type="InterPro" id="IPR010619">
    <property type="entry name" value="ThrE-like_N"/>
</dbReference>
<dbReference type="EMBL" id="LT630287">
    <property type="protein sequence ID" value="SFV39974.1"/>
    <property type="molecule type" value="Genomic_DNA"/>
</dbReference>
<comment type="subcellular location">
    <subcellularLocation>
        <location evidence="1">Cell membrane</location>
        <topology evidence="1">Multi-pass membrane protein</topology>
    </subcellularLocation>
</comment>
<evidence type="ECO:0000256" key="7">
    <source>
        <dbReference type="SAM" id="Phobius"/>
    </source>
</evidence>
<comment type="similarity">
    <text evidence="6">Belongs to the ThrE exporter (TC 2.A.79) family.</text>
</comment>
<evidence type="ECO:0000256" key="3">
    <source>
        <dbReference type="ARBA" id="ARBA00022692"/>
    </source>
</evidence>
<dbReference type="PATRIC" id="fig|89059.3.peg.1891"/>
<keyword evidence="3 7" id="KW-0812">Transmembrane</keyword>
<gene>
    <name evidence="9" type="ORF">IV43_GL001774</name>
    <name evidence="10" type="ORF">LAC1533_0554</name>
</gene>
<feature type="transmembrane region" description="Helical" evidence="7">
    <location>
        <begin position="166"/>
        <end position="184"/>
    </location>
</feature>
<proteinExistence type="inferred from homology"/>
<dbReference type="Pfam" id="PF06738">
    <property type="entry name" value="ThrE"/>
    <property type="match status" value="1"/>
</dbReference>
<dbReference type="Proteomes" id="UP000190935">
    <property type="component" value="Chromosome I"/>
</dbReference>
<evidence type="ECO:0000313" key="9">
    <source>
        <dbReference type="EMBL" id="KRN87237.1"/>
    </source>
</evidence>
<keyword evidence="2" id="KW-1003">Cell membrane</keyword>
<dbReference type="PANTHER" id="PTHR34390:SF2">
    <property type="entry name" value="SUCCINATE TRANSPORTER SUBUNIT YJJP-RELATED"/>
    <property type="match status" value="1"/>
</dbReference>
<reference evidence="12" key="3">
    <citation type="submission" date="2016-11" db="EMBL/GenBank/DDBJ databases">
        <authorList>
            <person name="Papadimitriou K."/>
        </authorList>
    </citation>
    <scope>NUCLEOTIDE SEQUENCE [LARGE SCALE GENOMIC DNA]</scope>
    <source>
        <strain evidence="12">ACA-DC 1533</strain>
    </source>
</reference>
<evidence type="ECO:0000256" key="1">
    <source>
        <dbReference type="ARBA" id="ARBA00004651"/>
    </source>
</evidence>
<name>A0A0R2KI73_9LACO</name>
<dbReference type="RefSeq" id="WP_010497202.1">
    <property type="nucleotide sequence ID" value="NZ_JBHUGU010000002.1"/>
</dbReference>
<dbReference type="STRING" id="89059.LAC1533_0554"/>
<feature type="domain" description="Threonine/serine exporter-like N-terminal" evidence="8">
    <location>
        <begin position="12"/>
        <end position="249"/>
    </location>
</feature>
<evidence type="ECO:0000256" key="2">
    <source>
        <dbReference type="ARBA" id="ARBA00022475"/>
    </source>
</evidence>
<dbReference type="AlphaFoldDB" id="A0A0R2KI73"/>